<feature type="transmembrane region" description="Helical" evidence="1">
    <location>
        <begin position="239"/>
        <end position="263"/>
    </location>
</feature>
<keyword evidence="1" id="KW-1133">Transmembrane helix</keyword>
<dbReference type="OrthoDB" id="387641at2"/>
<name>S5MGF6_9MOLU</name>
<evidence type="ECO:0000256" key="1">
    <source>
        <dbReference type="SAM" id="Phobius"/>
    </source>
</evidence>
<sequence length="499" mass="58623">MQNWDLLIFFPILFIFAIFAISFMCYKEKMPKKSYILITQIILFWLIIGYIGNSLSNNISANKISSLSTYIILIIFSSSMFLIFLKPLATWTTGILKNRKIWMQISYTLTAINLVLLIFFSNNLTLWNIFLISIFYSLSLSTSTLYYLYFNEQFFYRIYTLPTTWIIFTLISFSTTFGLYLNILNFEIISLKFNMAIPIFLILLLIICFLFSFLQKENKNLVGSFDTEVISQLPKKNNLIFISIYLLVFLTSITGALNNSLIIKIYMALNFMKLDYLNSDIEIFLRINNFIYLIPSIIVSYFLYKYALNFLTQRDFLFINIFLLFIFYTILAFANNPFIFIAVNFFTGICINQILYSLFSICMFWNYRTPKNPVTGFWGSAYFGGQFLVISIEEILSKLKIGIFKDFSSVNELLSLRDNQNWQQFYSKFNDASTLCMTLACVFSLIVLLIFYFRNAQIFADFLNYRLAIQNLKIILKKRVIEKTKTQMKISIENFEESS</sequence>
<dbReference type="NCBIfam" id="NF043061">
    <property type="entry name" value="MMSYN1_0325"/>
    <property type="match status" value="1"/>
</dbReference>
<feature type="transmembrane region" description="Helical" evidence="1">
    <location>
        <begin position="432"/>
        <end position="453"/>
    </location>
</feature>
<feature type="transmembrane region" description="Helical" evidence="1">
    <location>
        <begin position="126"/>
        <end position="149"/>
    </location>
</feature>
<dbReference type="RefSeq" id="WP_020834079.1">
    <property type="nucleotide sequence ID" value="NC_021846.1"/>
</dbReference>
<feature type="transmembrane region" description="Helical" evidence="1">
    <location>
        <begin position="161"/>
        <end position="183"/>
    </location>
</feature>
<keyword evidence="1" id="KW-0472">Membrane</keyword>
<dbReference type="PATRIC" id="fig|1276220.3.peg.278"/>
<keyword evidence="3" id="KW-1185">Reference proteome</keyword>
<proteinExistence type="predicted"/>
<reference evidence="2 3" key="1">
    <citation type="journal article" date="2013" name="Genome Biol. Evol.">
        <title>Comparison of metabolic capacities and inference of gene content evolution in mosquito-associated Spiroplasma diminutum and S. taiwanense.</title>
        <authorList>
            <person name="Lo W.S."/>
            <person name="Ku C."/>
            <person name="Chen L.L."/>
            <person name="Chang T.H."/>
            <person name="Kuo C.H."/>
        </authorList>
    </citation>
    <scope>NUCLEOTIDE SEQUENCE [LARGE SCALE GENOMIC DNA]</scope>
    <source>
        <strain evidence="2">CT-1</strain>
    </source>
</reference>
<evidence type="ECO:0008006" key="4">
    <source>
        <dbReference type="Google" id="ProtNLM"/>
    </source>
</evidence>
<evidence type="ECO:0000313" key="3">
    <source>
        <dbReference type="Proteomes" id="UP000014984"/>
    </source>
</evidence>
<evidence type="ECO:0000313" key="2">
    <source>
        <dbReference type="EMBL" id="AGR40940.1"/>
    </source>
</evidence>
<feature type="transmembrane region" description="Helical" evidence="1">
    <location>
        <begin position="35"/>
        <end position="55"/>
    </location>
</feature>
<feature type="transmembrane region" description="Helical" evidence="1">
    <location>
        <begin position="316"/>
        <end position="334"/>
    </location>
</feature>
<feature type="transmembrane region" description="Helical" evidence="1">
    <location>
        <begin position="101"/>
        <end position="120"/>
    </location>
</feature>
<dbReference type="Proteomes" id="UP000014984">
    <property type="component" value="Chromosome"/>
</dbReference>
<accession>S5MGF6</accession>
<keyword evidence="1" id="KW-0812">Transmembrane</keyword>
<feature type="transmembrane region" description="Helical" evidence="1">
    <location>
        <begin position="6"/>
        <end position="26"/>
    </location>
</feature>
<dbReference type="KEGG" id="stai:STAIW_v1c02760"/>
<feature type="transmembrane region" description="Helical" evidence="1">
    <location>
        <begin position="283"/>
        <end position="304"/>
    </location>
</feature>
<dbReference type="EMBL" id="CP005074">
    <property type="protein sequence ID" value="AGR40940.1"/>
    <property type="molecule type" value="Genomic_DNA"/>
</dbReference>
<protein>
    <recommendedName>
        <fullName evidence="4">Transmembrane protein</fullName>
    </recommendedName>
</protein>
<dbReference type="InterPro" id="IPR050046">
    <property type="entry name" value="MSF_cation_mollicutes"/>
</dbReference>
<dbReference type="HOGENOM" id="CLU_041792_0_0_14"/>
<feature type="transmembrane region" description="Helical" evidence="1">
    <location>
        <begin position="195"/>
        <end position="214"/>
    </location>
</feature>
<dbReference type="STRING" id="1276220.STAIW_v1c02760"/>
<feature type="transmembrane region" description="Helical" evidence="1">
    <location>
        <begin position="67"/>
        <end position="89"/>
    </location>
</feature>
<feature type="transmembrane region" description="Helical" evidence="1">
    <location>
        <begin position="340"/>
        <end position="367"/>
    </location>
</feature>
<dbReference type="AlphaFoldDB" id="S5MGF6"/>
<organism evidence="2 3">
    <name type="scientific">Spiroplasma taiwanense CT-1</name>
    <dbReference type="NCBI Taxonomy" id="1276220"/>
    <lineage>
        <taxon>Bacteria</taxon>
        <taxon>Bacillati</taxon>
        <taxon>Mycoplasmatota</taxon>
        <taxon>Mollicutes</taxon>
        <taxon>Entomoplasmatales</taxon>
        <taxon>Spiroplasmataceae</taxon>
        <taxon>Spiroplasma</taxon>
    </lineage>
</organism>
<gene>
    <name evidence="2" type="ORF">STAIW_v1c02760</name>
</gene>
<dbReference type="eggNOG" id="ENOG5033XS2">
    <property type="taxonomic scope" value="Bacteria"/>
</dbReference>